<name>A0A0P0FIR4_BACT4</name>
<reference evidence="2 4" key="1">
    <citation type="submission" date="2018-08" db="EMBL/GenBank/DDBJ databases">
        <title>A genome reference for cultivated species of the human gut microbiota.</title>
        <authorList>
            <person name="Zou Y."/>
            <person name="Xue W."/>
            <person name="Luo G."/>
        </authorList>
    </citation>
    <scope>NUCLEOTIDE SEQUENCE [LARGE SCALE GENOMIC DNA]</scope>
    <source>
        <strain evidence="2 4">AF37-12</strain>
    </source>
</reference>
<feature type="chain" id="PRO_5043127095" evidence="1">
    <location>
        <begin position="21"/>
        <end position="733"/>
    </location>
</feature>
<evidence type="ECO:0000313" key="2">
    <source>
        <dbReference type="EMBL" id="RHL52924.1"/>
    </source>
</evidence>
<sequence length="733" mass="84911">MIKKIIYLAFLLPLAGNAQTTVIKPLVKQPTAFAIITDNQTYANTKDAMHQYKTAVEDDGLATYLISGDWQNPDQVKQIIIKTYQECPSLEGLVLIGDVPVALVRNAQHMTTAFKMNEKAFPWDQSSVPTDRFYDDLNLKFEFIRQDSVNHQHFYYKLTEDSPQRLNPTFYSARIKYPEKKEGDKYAAIASYLKKAAAAKADKHNQLDRVFSFNGASYNSDCLIVWMDDEKAYMENFPLAFGRQMGFKHWNFRMKHPMKYKLFSELQRKDLDLFMFHEHGMPTGQLINDELACTDFNNRYKMLKSTLYNAVMSHVGKRDKDTLRIQMQEKRQVNEVFFKDLDNPKFWEADSLHYADERIVTEDLMKRNLSTNPKMIMFDACYNGSFHENDYIAGQYIFNDGQTLVAQGNTRNVLQDRWTIEMIGLLSHGVRAGQYNKLIVSLEGHLFGDPTFRFAPIEANTLSTDITIHKDDKAYWKNLLNSPYADVQSLAMRMLADADTQKELSPLLLKKYRESGFNTVRMEAIKLLSRYQDDNFIEALREGLNDTYEMVARQSAIYAGFVGDDSLLPAIVEALVEHNERLRVQMSANKALSLYPKEKVEKTIEDFYAKVDRLNENEEKKRLLRSLERMFVQEAKVHQTLMDVAAPEAKRISAIRNVRNYTFHFHVDDYLNVIRDAGNPQEVRVVMAEALGWFTNSVQRPHILEEIKKMQQTANLPEDLKAELEQTIKRLSL</sequence>
<evidence type="ECO:0000313" key="4">
    <source>
        <dbReference type="Proteomes" id="UP000283616"/>
    </source>
</evidence>
<dbReference type="InterPro" id="IPR011989">
    <property type="entry name" value="ARM-like"/>
</dbReference>
<evidence type="ECO:0000313" key="3">
    <source>
        <dbReference type="EMBL" id="UYU66274.1"/>
    </source>
</evidence>
<dbReference type="EMBL" id="CP083680">
    <property type="protein sequence ID" value="UYU66274.1"/>
    <property type="molecule type" value="Genomic_DNA"/>
</dbReference>
<dbReference type="SMR" id="A0A0P0FIR4"/>
<dbReference type="AlphaFoldDB" id="A0A0P0FIR4"/>
<dbReference type="Proteomes" id="UP001156218">
    <property type="component" value="Chromosome"/>
</dbReference>
<reference evidence="3 5" key="2">
    <citation type="submission" date="2021-06" db="EMBL/GenBank/DDBJ databases">
        <title>Interrogation of the integrated mobile genetic elements in gut-associated Bacteroides with a consensus prediction approach.</title>
        <authorList>
            <person name="Campbell D.E."/>
            <person name="Leigh J.R."/>
            <person name="Kim T."/>
            <person name="England W."/>
            <person name="Whitaker R.J."/>
            <person name="Degnan P.H."/>
        </authorList>
    </citation>
    <scope>NUCLEOTIDE SEQUENCE [LARGE SCALE GENOMIC DNA]</scope>
    <source>
        <strain evidence="3 5">WAL8669</strain>
    </source>
</reference>
<dbReference type="InterPro" id="IPR016024">
    <property type="entry name" value="ARM-type_fold"/>
</dbReference>
<dbReference type="Pfam" id="PF13646">
    <property type="entry name" value="HEAT_2"/>
    <property type="match status" value="1"/>
</dbReference>
<organism evidence="2 4">
    <name type="scientific">Bacteroides thetaiotaomicron</name>
    <dbReference type="NCBI Taxonomy" id="818"/>
    <lineage>
        <taxon>Bacteria</taxon>
        <taxon>Pseudomonadati</taxon>
        <taxon>Bacteroidota</taxon>
        <taxon>Bacteroidia</taxon>
        <taxon>Bacteroidales</taxon>
        <taxon>Bacteroidaceae</taxon>
        <taxon>Bacteroides</taxon>
    </lineage>
</organism>
<dbReference type="SUPFAM" id="SSF48371">
    <property type="entry name" value="ARM repeat"/>
    <property type="match status" value="1"/>
</dbReference>
<dbReference type="RefSeq" id="WP_004311266.1">
    <property type="nucleotide sequence ID" value="NZ_CAXSTA010000032.1"/>
</dbReference>
<dbReference type="GeneID" id="31795683"/>
<evidence type="ECO:0000256" key="1">
    <source>
        <dbReference type="SAM" id="SignalP"/>
    </source>
</evidence>
<dbReference type="EMBL" id="QROV01000043">
    <property type="protein sequence ID" value="RHL52924.1"/>
    <property type="molecule type" value="Genomic_DNA"/>
</dbReference>
<protein>
    <submittedName>
        <fullName evidence="2">HEAT repeat domain-containing protein</fullName>
    </submittedName>
</protein>
<keyword evidence="1" id="KW-0732">Signal</keyword>
<accession>A0A0P0FIR4</accession>
<dbReference type="Gene3D" id="1.25.10.10">
    <property type="entry name" value="Leucine-rich Repeat Variant"/>
    <property type="match status" value="1"/>
</dbReference>
<dbReference type="KEGG" id="btho:Btheta7330_04225"/>
<feature type="signal peptide" evidence="1">
    <location>
        <begin position="1"/>
        <end position="20"/>
    </location>
</feature>
<proteinExistence type="predicted"/>
<evidence type="ECO:0000313" key="5">
    <source>
        <dbReference type="Proteomes" id="UP001156218"/>
    </source>
</evidence>
<gene>
    <name evidence="2" type="ORF">DW011_23775</name>
    <name evidence="3" type="ORF">KQP68_22390</name>
</gene>
<dbReference type="Proteomes" id="UP000283616">
    <property type="component" value="Unassembled WGS sequence"/>
</dbReference>